<dbReference type="InterPro" id="IPR006016">
    <property type="entry name" value="UspA"/>
</dbReference>
<evidence type="ECO:0000313" key="3">
    <source>
        <dbReference type="EMBL" id="GGU91589.1"/>
    </source>
</evidence>
<dbReference type="PANTHER" id="PTHR46268:SF6">
    <property type="entry name" value="UNIVERSAL STRESS PROTEIN UP12"/>
    <property type="match status" value="1"/>
</dbReference>
<dbReference type="Pfam" id="PF00582">
    <property type="entry name" value="Usp"/>
    <property type="match status" value="2"/>
</dbReference>
<name>A0ABQ2VLV4_9ACTN</name>
<dbReference type="RefSeq" id="WP_189306605.1">
    <property type="nucleotide sequence ID" value="NZ_BMRP01000038.1"/>
</dbReference>
<dbReference type="PANTHER" id="PTHR46268">
    <property type="entry name" value="STRESS RESPONSE PROTEIN NHAX"/>
    <property type="match status" value="1"/>
</dbReference>
<dbReference type="InterPro" id="IPR014729">
    <property type="entry name" value="Rossmann-like_a/b/a_fold"/>
</dbReference>
<evidence type="ECO:0000256" key="1">
    <source>
        <dbReference type="ARBA" id="ARBA00008791"/>
    </source>
</evidence>
<gene>
    <name evidence="3" type="ORF">GCM10010211_67970</name>
</gene>
<dbReference type="PRINTS" id="PR01438">
    <property type="entry name" value="UNVRSLSTRESS"/>
</dbReference>
<comment type="similarity">
    <text evidence="1">Belongs to the universal stress protein A family.</text>
</comment>
<feature type="domain" description="UspA" evidence="2">
    <location>
        <begin position="4"/>
        <end position="136"/>
    </location>
</feature>
<evidence type="ECO:0000259" key="2">
    <source>
        <dbReference type="Pfam" id="PF00582"/>
    </source>
</evidence>
<dbReference type="EMBL" id="BMRP01000038">
    <property type="protein sequence ID" value="GGU91589.1"/>
    <property type="molecule type" value="Genomic_DNA"/>
</dbReference>
<dbReference type="Gene3D" id="3.40.50.620">
    <property type="entry name" value="HUPs"/>
    <property type="match status" value="2"/>
</dbReference>
<reference evidence="4" key="1">
    <citation type="journal article" date="2019" name="Int. J. Syst. Evol. Microbiol.">
        <title>The Global Catalogue of Microorganisms (GCM) 10K type strain sequencing project: providing services to taxonomists for standard genome sequencing and annotation.</title>
        <authorList>
            <consortium name="The Broad Institute Genomics Platform"/>
            <consortium name="The Broad Institute Genome Sequencing Center for Infectious Disease"/>
            <person name="Wu L."/>
            <person name="Ma J."/>
        </authorList>
    </citation>
    <scope>NUCLEOTIDE SEQUENCE [LARGE SCALE GENOMIC DNA]</scope>
    <source>
        <strain evidence="4">JCM 3399</strain>
    </source>
</reference>
<dbReference type="InterPro" id="IPR006015">
    <property type="entry name" value="Universal_stress_UspA"/>
</dbReference>
<dbReference type="SUPFAM" id="SSF52402">
    <property type="entry name" value="Adenine nucleotide alpha hydrolases-like"/>
    <property type="match status" value="2"/>
</dbReference>
<protein>
    <submittedName>
        <fullName evidence="3">Stress-inducible protein</fullName>
    </submittedName>
</protein>
<feature type="domain" description="UspA" evidence="2">
    <location>
        <begin position="150"/>
        <end position="285"/>
    </location>
</feature>
<keyword evidence="4" id="KW-1185">Reference proteome</keyword>
<evidence type="ECO:0000313" key="4">
    <source>
        <dbReference type="Proteomes" id="UP000654471"/>
    </source>
</evidence>
<accession>A0ABQ2VLV4</accession>
<comment type="caution">
    <text evidence="3">The sequence shown here is derived from an EMBL/GenBank/DDBJ whole genome shotgun (WGS) entry which is preliminary data.</text>
</comment>
<proteinExistence type="inferred from homology"/>
<dbReference type="Proteomes" id="UP000654471">
    <property type="component" value="Unassembled WGS sequence"/>
</dbReference>
<sequence>MKNVITVGVDGTPQALAAAQWAAHEAQLRQSRLRLLTAWQPLTAKPRGAPRAPEVPHWPDPIIEEARAAVESAQPGLPVDVMLVREQPLEALVEAAGQADLLVLGSRGLGPAARFALGGTGLDLVPRVAVPVVLVRAREDGPATEGGNSVAVGVSLHAPSEGLLAFAFETAARRAVPLCAVHGRNLPPFAYDQGGAVERAAAEEAARIAREELSEALRPWQEKFRDVRVEEQVVMESPAPALLHGAAEAQLLIVGRRHIGHGVPRIGHVVHAAVHHAPCPVAIVPHE</sequence>
<organism evidence="3 4">
    <name type="scientific">Streptomyces albospinus</name>
    <dbReference type="NCBI Taxonomy" id="285515"/>
    <lineage>
        <taxon>Bacteria</taxon>
        <taxon>Bacillati</taxon>
        <taxon>Actinomycetota</taxon>
        <taxon>Actinomycetes</taxon>
        <taxon>Kitasatosporales</taxon>
        <taxon>Streptomycetaceae</taxon>
        <taxon>Streptomyces</taxon>
    </lineage>
</organism>